<feature type="modified residue" description="Phosphohistidine" evidence="8">
    <location>
        <position position="976"/>
    </location>
</feature>
<gene>
    <name evidence="17" type="ORF">CATMQ487_07680</name>
</gene>
<feature type="modified residue" description="4-aspartylphosphate" evidence="9">
    <location>
        <position position="828"/>
    </location>
</feature>
<dbReference type="InterPro" id="IPR001789">
    <property type="entry name" value="Sig_transdc_resp-reg_receiver"/>
</dbReference>
<evidence type="ECO:0000259" key="16">
    <source>
        <dbReference type="PROSITE" id="PS50894"/>
    </source>
</evidence>
<dbReference type="PROSITE" id="PS50109">
    <property type="entry name" value="HIS_KIN"/>
    <property type="match status" value="1"/>
</dbReference>
<keyword evidence="12" id="KW-1133">Transmembrane helix</keyword>
<dbReference type="SMART" id="SM00388">
    <property type="entry name" value="HisKA"/>
    <property type="match status" value="1"/>
</dbReference>
<dbReference type="SUPFAM" id="SSF55874">
    <property type="entry name" value="ATPase domain of HSP90 chaperone/DNA topoisomerase II/histidine kinase"/>
    <property type="match status" value="1"/>
</dbReference>
<reference evidence="17" key="1">
    <citation type="submission" date="2022-04" db="EMBL/GenBank/DDBJ databases">
        <title>Whole genome sequence of Sphaerotilus sp. FB-5.</title>
        <authorList>
            <person name="Takeda M."/>
            <person name="Narihara S."/>
            <person name="Akimoto M."/>
            <person name="Akimoto R."/>
            <person name="Nishiyashiki S."/>
            <person name="Murakami T."/>
        </authorList>
    </citation>
    <scope>NUCLEOTIDE SEQUENCE</scope>
    <source>
        <strain evidence="17">FB-5</strain>
    </source>
</reference>
<dbReference type="Gene3D" id="3.30.565.10">
    <property type="entry name" value="Histidine kinase-like ATPase, C-terminal domain"/>
    <property type="match status" value="1"/>
</dbReference>
<dbReference type="CDD" id="cd16922">
    <property type="entry name" value="HATPase_EvgS-ArcB-TorS-like"/>
    <property type="match status" value="1"/>
</dbReference>
<evidence type="ECO:0000256" key="9">
    <source>
        <dbReference type="PROSITE-ProRule" id="PRU00169"/>
    </source>
</evidence>
<dbReference type="InterPro" id="IPR036641">
    <property type="entry name" value="HPT_dom_sf"/>
</dbReference>
<dbReference type="InterPro" id="IPR036097">
    <property type="entry name" value="HisK_dim/P_sf"/>
</dbReference>
<dbReference type="Gene3D" id="1.20.120.160">
    <property type="entry name" value="HPT domain"/>
    <property type="match status" value="1"/>
</dbReference>
<name>A0ABM7YHX0_9BURK</name>
<keyword evidence="18" id="KW-1185">Reference proteome</keyword>
<dbReference type="InterPro" id="IPR008207">
    <property type="entry name" value="Sig_transdc_His_kin_Hpt_dom"/>
</dbReference>
<dbReference type="CDD" id="cd17546">
    <property type="entry name" value="REC_hyHK_CKI1_RcsC-like"/>
    <property type="match status" value="1"/>
</dbReference>
<feature type="region of interest" description="Disordered" evidence="11">
    <location>
        <begin position="1024"/>
        <end position="1049"/>
    </location>
</feature>
<dbReference type="Pfam" id="PF00512">
    <property type="entry name" value="HisKA"/>
    <property type="match status" value="1"/>
</dbReference>
<feature type="transmembrane region" description="Helical" evidence="12">
    <location>
        <begin position="56"/>
        <end position="78"/>
    </location>
</feature>
<evidence type="ECO:0000256" key="3">
    <source>
        <dbReference type="ARBA" id="ARBA00012438"/>
    </source>
</evidence>
<dbReference type="Gene3D" id="3.40.50.2300">
    <property type="match status" value="1"/>
</dbReference>
<accession>A0ABM7YHX0</accession>
<evidence type="ECO:0000256" key="8">
    <source>
        <dbReference type="PROSITE-ProRule" id="PRU00110"/>
    </source>
</evidence>
<comment type="catalytic activity">
    <reaction evidence="1">
        <text>ATP + protein L-histidine = ADP + protein N-phospho-L-histidine.</text>
        <dbReference type="EC" id="2.7.13.3"/>
    </reaction>
</comment>
<keyword evidence="12" id="KW-0472">Membrane</keyword>
<dbReference type="Gene3D" id="1.20.58.920">
    <property type="match status" value="1"/>
</dbReference>
<dbReference type="PIRSF" id="PIRSF036437">
    <property type="entry name" value="HK_TorS"/>
    <property type="match status" value="1"/>
</dbReference>
<dbReference type="CDD" id="cd00082">
    <property type="entry name" value="HisKA"/>
    <property type="match status" value="1"/>
</dbReference>
<dbReference type="Proteomes" id="UP001057498">
    <property type="component" value="Chromosome"/>
</dbReference>
<evidence type="ECO:0000256" key="4">
    <source>
        <dbReference type="ARBA" id="ARBA00022553"/>
    </source>
</evidence>
<dbReference type="RefSeq" id="WP_251972053.1">
    <property type="nucleotide sequence ID" value="NZ_AP025730.1"/>
</dbReference>
<keyword evidence="5" id="KW-0808">Transferase</keyword>
<dbReference type="EC" id="2.7.13.3" evidence="3"/>
<dbReference type="PANTHER" id="PTHR45339:SF3">
    <property type="entry name" value="HISTIDINE KINASE"/>
    <property type="match status" value="1"/>
</dbReference>
<dbReference type="SUPFAM" id="SSF47384">
    <property type="entry name" value="Homodimeric domain of signal transducing histidine kinase"/>
    <property type="match status" value="1"/>
</dbReference>
<dbReference type="SUPFAM" id="SSF52172">
    <property type="entry name" value="CheY-like"/>
    <property type="match status" value="1"/>
</dbReference>
<dbReference type="SMART" id="SM00448">
    <property type="entry name" value="REC"/>
    <property type="match status" value="1"/>
</dbReference>
<dbReference type="InterPro" id="IPR011006">
    <property type="entry name" value="CheY-like_superfamily"/>
</dbReference>
<evidence type="ECO:0000313" key="18">
    <source>
        <dbReference type="Proteomes" id="UP001057498"/>
    </source>
</evidence>
<dbReference type="InterPro" id="IPR003661">
    <property type="entry name" value="HisK_dim/P_dom"/>
</dbReference>
<comment type="subcellular location">
    <subcellularLocation>
        <location evidence="2">Membrane</location>
    </subcellularLocation>
</comment>
<dbReference type="Pfam" id="PF02518">
    <property type="entry name" value="HATPase_c"/>
    <property type="match status" value="1"/>
</dbReference>
<keyword evidence="7" id="KW-0902">Two-component regulatory system</keyword>
<dbReference type="InterPro" id="IPR003594">
    <property type="entry name" value="HATPase_dom"/>
</dbReference>
<feature type="domain" description="HAMP" evidence="15">
    <location>
        <begin position="408"/>
        <end position="461"/>
    </location>
</feature>
<evidence type="ECO:0000256" key="1">
    <source>
        <dbReference type="ARBA" id="ARBA00000085"/>
    </source>
</evidence>
<evidence type="ECO:0000259" key="14">
    <source>
        <dbReference type="PROSITE" id="PS50110"/>
    </source>
</evidence>
<dbReference type="InterPro" id="IPR037952">
    <property type="entry name" value="Sensor_TorS"/>
</dbReference>
<evidence type="ECO:0000259" key="15">
    <source>
        <dbReference type="PROSITE" id="PS50885"/>
    </source>
</evidence>
<dbReference type="CDD" id="cd16172">
    <property type="entry name" value="TorS_sensor_domain"/>
    <property type="match status" value="1"/>
</dbReference>
<dbReference type="Pfam" id="PF00072">
    <property type="entry name" value="Response_reg"/>
    <property type="match status" value="1"/>
</dbReference>
<evidence type="ECO:0000256" key="5">
    <source>
        <dbReference type="ARBA" id="ARBA00022679"/>
    </source>
</evidence>
<dbReference type="EMBL" id="AP025730">
    <property type="protein sequence ID" value="BDI03798.1"/>
    <property type="molecule type" value="Genomic_DNA"/>
</dbReference>
<dbReference type="PROSITE" id="PS50885">
    <property type="entry name" value="HAMP"/>
    <property type="match status" value="1"/>
</dbReference>
<dbReference type="InterPro" id="IPR038188">
    <property type="entry name" value="TorS_sensor_sf"/>
</dbReference>
<dbReference type="PROSITE" id="PS50894">
    <property type="entry name" value="HPT"/>
    <property type="match status" value="1"/>
</dbReference>
<keyword evidence="12" id="KW-0812">Transmembrane</keyword>
<dbReference type="InterPro" id="IPR036890">
    <property type="entry name" value="HATPase_C_sf"/>
</dbReference>
<dbReference type="InterPro" id="IPR003660">
    <property type="entry name" value="HAMP_dom"/>
</dbReference>
<evidence type="ECO:0000313" key="17">
    <source>
        <dbReference type="EMBL" id="BDI03798.1"/>
    </source>
</evidence>
<dbReference type="SMART" id="SM00304">
    <property type="entry name" value="HAMP"/>
    <property type="match status" value="1"/>
</dbReference>
<evidence type="ECO:0000256" key="2">
    <source>
        <dbReference type="ARBA" id="ARBA00004370"/>
    </source>
</evidence>
<organism evidence="17 18">
    <name type="scientific">Sphaerotilus microaerophilus</name>
    <dbReference type="NCBI Taxonomy" id="2914710"/>
    <lineage>
        <taxon>Bacteria</taxon>
        <taxon>Pseudomonadati</taxon>
        <taxon>Pseudomonadota</taxon>
        <taxon>Betaproteobacteria</taxon>
        <taxon>Burkholderiales</taxon>
        <taxon>Sphaerotilaceae</taxon>
        <taxon>Sphaerotilus</taxon>
    </lineage>
</organism>
<evidence type="ECO:0000256" key="11">
    <source>
        <dbReference type="SAM" id="MobiDB-lite"/>
    </source>
</evidence>
<dbReference type="InterPro" id="IPR005467">
    <property type="entry name" value="His_kinase_dom"/>
</dbReference>
<evidence type="ECO:0000256" key="6">
    <source>
        <dbReference type="ARBA" id="ARBA00022777"/>
    </source>
</evidence>
<dbReference type="SUPFAM" id="SSF47226">
    <property type="entry name" value="Histidine-containing phosphotransfer domain, HPT domain"/>
    <property type="match status" value="1"/>
</dbReference>
<feature type="domain" description="Histidine kinase" evidence="13">
    <location>
        <begin position="518"/>
        <end position="740"/>
    </location>
</feature>
<feature type="region of interest" description="Disordered" evidence="11">
    <location>
        <begin position="1"/>
        <end position="28"/>
    </location>
</feature>
<feature type="transmembrane region" description="Helical" evidence="12">
    <location>
        <begin position="385"/>
        <end position="406"/>
    </location>
</feature>
<dbReference type="PANTHER" id="PTHR45339">
    <property type="entry name" value="HYBRID SIGNAL TRANSDUCTION HISTIDINE KINASE J"/>
    <property type="match status" value="1"/>
</dbReference>
<evidence type="ECO:0000256" key="10">
    <source>
        <dbReference type="SAM" id="Coils"/>
    </source>
</evidence>
<feature type="domain" description="HPt" evidence="16">
    <location>
        <begin position="937"/>
        <end position="1033"/>
    </location>
</feature>
<dbReference type="PROSITE" id="PS50110">
    <property type="entry name" value="RESPONSE_REGULATORY"/>
    <property type="match status" value="1"/>
</dbReference>
<keyword evidence="4 9" id="KW-0597">Phosphoprotein</keyword>
<keyword evidence="6" id="KW-0418">Kinase</keyword>
<evidence type="ECO:0000256" key="12">
    <source>
        <dbReference type="SAM" id="Phobius"/>
    </source>
</evidence>
<dbReference type="InterPro" id="IPR014302">
    <property type="entry name" value="Sig_transdc_His_kinase_TorS"/>
</dbReference>
<proteinExistence type="predicted"/>
<evidence type="ECO:0000259" key="13">
    <source>
        <dbReference type="PROSITE" id="PS50109"/>
    </source>
</evidence>
<dbReference type="PRINTS" id="PR00344">
    <property type="entry name" value="BCTRLSENSOR"/>
</dbReference>
<dbReference type="Pfam" id="PF01627">
    <property type="entry name" value="Hpt"/>
    <property type="match status" value="1"/>
</dbReference>
<dbReference type="Gene3D" id="1.10.287.130">
    <property type="match status" value="1"/>
</dbReference>
<keyword evidence="10" id="KW-0175">Coiled coil</keyword>
<dbReference type="Pfam" id="PF21689">
    <property type="entry name" value="TorS_sensor_domain"/>
    <property type="match status" value="1"/>
</dbReference>
<sequence length="1049" mass="112750">MDTPTGLSPPRPDNGVEPASHAASTVRPAPSLTGWRRGLGSVLERLDQRLGLGGKLALVMTGGALLTLAVALTAWLSFRGVVAAQHDIFDEALPAMEAVQAMARLNTGVVALVEQLGRAESAEEVTQLRLSGRSQLAALNGVMQRLQGQRFEPPLTAEAGRTLQAIGANLEQQATAIDTLLSLRRQQQLQLAEQRRALDALGNLAESLAANASTATSTTLAALYPLVQRGGAHEPVLESLDRLAEVDLDRMERMSELQLLCFTLKTQLERLEREEVAASIEAMRQSYGEQLGVLQRRLQDVRDPQRRADALARRQVLQQGVAPSGVFAVRSDTLALDRRLAALRGEGAVLAQRLGELGALLLGAGSRSIEDATGASRLAVDRGMAGFLAVAGLLFAALLLSLWLILRSHLVGRLQEMESLVRALGRGDLDAVIRPHGPRDPLAPLADALEQFRRNARERARLEQALLDHQQALEQQVQSRTAELSRSNLLLEREVAEHAVARHQAEEANRAKNEFLGTLSHELRTPLAGVDGSVQLLRDTPLDSRQQEYLRMIGYANSTLLEILDDMLSFSRLEGGRVSVDPLPFDLREAVDDMLSLQWVTARAKDLALVRDIAEDLPQRIVGDRRKLNQILLNIIGNAVKFTDEGEVTVAVCRLPDSEPPQLRLRFEVSDTGIGIPAAQQESVFQPFVQVEDTAHRRHGGTGLGLAVCRRLVALLGGRIGLDSVVGRGTTVHFELPFEPAEPAPEAGDPVPATAVSAAITTPGSAGPELRRPTPLDVLVVEDDEVNRMVCLRHLEFLGHRPHAAADGEAALAYLQQGERPIDLVLMDISLPGASGIDVARTIHTLDGGRWRSLPIVAMSAHLPEGAREEMAAAGLVGFLPKPFHRALLARALAEAMVAGRTPSAAPLAPADARVAPAPADTLLDEAFLAEELASLGEATLAKLSTLYRGTAEEAFAAFDDSLAVGDRAEIARRAHKLASAAANLGFQHTVALARQLERDAPVVDVTPPAALAAAVHTLRNSSERSVQALEHRLLPPKGQTPGDSDASR</sequence>
<feature type="domain" description="Response regulatory" evidence="14">
    <location>
        <begin position="777"/>
        <end position="897"/>
    </location>
</feature>
<protein>
    <recommendedName>
        <fullName evidence="3">histidine kinase</fullName>
        <ecNumber evidence="3">2.7.13.3</ecNumber>
    </recommendedName>
</protein>
<dbReference type="SMART" id="SM00387">
    <property type="entry name" value="HATPase_c"/>
    <property type="match status" value="1"/>
</dbReference>
<dbReference type="Gene3D" id="6.10.340.10">
    <property type="match status" value="1"/>
</dbReference>
<evidence type="ECO:0000256" key="7">
    <source>
        <dbReference type="ARBA" id="ARBA00023012"/>
    </source>
</evidence>
<dbReference type="InterPro" id="IPR004358">
    <property type="entry name" value="Sig_transdc_His_kin-like_C"/>
</dbReference>
<feature type="coiled-coil region" evidence="10">
    <location>
        <begin position="445"/>
        <end position="479"/>
    </location>
</feature>